<dbReference type="Gene3D" id="3.40.710.10">
    <property type="entry name" value="DD-peptidase/beta-lactamase superfamily"/>
    <property type="match status" value="1"/>
</dbReference>
<dbReference type="AlphaFoldDB" id="A0A371PLB6"/>
<dbReference type="InterPro" id="IPR012338">
    <property type="entry name" value="Beta-lactam/transpept-like"/>
</dbReference>
<dbReference type="InterPro" id="IPR001466">
    <property type="entry name" value="Beta-lactam-related"/>
</dbReference>
<sequence>MSEVELELELESRVIEGALDASPGSVDMDESQLIKLDAHIQRLIEAEKLQGGSYLVARHGKIVAWRSMGALTGTTGTGELLPDAIMKISSITKAFTAVSIVKLIEDGKLYLDQPVATILKEFDNPTHRDITLFHLLTHTSGIMPVSGYYNEPYPRPWWGQNGMDDWIAKQLQGTLACEPGTAYNYSGAGFSLLGEVIRRVSGQSYESYVIENLIEPLQLRRTFFQVPAHLHSEVLTISQYDLDALNDQEDEDPRYPPRSASGLYSTLYDLWKFSQMLLNGGTFEGIRILGRKSVEMLTKRHLFQVPAYHWGGKVKDKGHALGIDLAIDHMSYESIGTYQMEGAGRSAMFVDPVENLIVTFFVPSNYSWIPESVLGTKQIIWSSLK</sequence>
<dbReference type="Proteomes" id="UP000261905">
    <property type="component" value="Unassembled WGS sequence"/>
</dbReference>
<keyword evidence="2" id="KW-0378">Hydrolase</keyword>
<gene>
    <name evidence="2" type="ORF">DX130_08295</name>
</gene>
<keyword evidence="3" id="KW-1185">Reference proteome</keyword>
<dbReference type="GO" id="GO:0016787">
    <property type="term" value="F:hydrolase activity"/>
    <property type="evidence" value="ECO:0007669"/>
    <property type="project" value="UniProtKB-KW"/>
</dbReference>
<comment type="caution">
    <text evidence="2">The sequence shown here is derived from an EMBL/GenBank/DDBJ whole genome shotgun (WGS) entry which is preliminary data.</text>
</comment>
<accession>A0A371PLB6</accession>
<dbReference type="OrthoDB" id="9770183at2"/>
<evidence type="ECO:0000313" key="3">
    <source>
        <dbReference type="Proteomes" id="UP000261905"/>
    </source>
</evidence>
<feature type="domain" description="Beta-lactamase-related" evidence="1">
    <location>
        <begin position="36"/>
        <end position="366"/>
    </location>
</feature>
<evidence type="ECO:0000259" key="1">
    <source>
        <dbReference type="Pfam" id="PF00144"/>
    </source>
</evidence>
<dbReference type="PANTHER" id="PTHR43283">
    <property type="entry name" value="BETA-LACTAMASE-RELATED"/>
    <property type="match status" value="1"/>
</dbReference>
<evidence type="ECO:0000313" key="2">
    <source>
        <dbReference type="EMBL" id="REK76996.1"/>
    </source>
</evidence>
<name>A0A371PLB6_9BACL</name>
<organism evidence="2 3">
    <name type="scientific">Paenibacillus paeoniae</name>
    <dbReference type="NCBI Taxonomy" id="2292705"/>
    <lineage>
        <taxon>Bacteria</taxon>
        <taxon>Bacillati</taxon>
        <taxon>Bacillota</taxon>
        <taxon>Bacilli</taxon>
        <taxon>Bacillales</taxon>
        <taxon>Paenibacillaceae</taxon>
        <taxon>Paenibacillus</taxon>
    </lineage>
</organism>
<dbReference type="EMBL" id="QUBQ01000001">
    <property type="protein sequence ID" value="REK76996.1"/>
    <property type="molecule type" value="Genomic_DNA"/>
</dbReference>
<reference evidence="2 3" key="1">
    <citation type="submission" date="2018-08" db="EMBL/GenBank/DDBJ databases">
        <title>Paenibacillus sp. M4BSY-1, whole genome shotgun sequence.</title>
        <authorList>
            <person name="Tuo L."/>
        </authorList>
    </citation>
    <scope>NUCLEOTIDE SEQUENCE [LARGE SCALE GENOMIC DNA]</scope>
    <source>
        <strain evidence="2 3">M4BSY-1</strain>
    </source>
</reference>
<proteinExistence type="predicted"/>
<dbReference type="Pfam" id="PF00144">
    <property type="entry name" value="Beta-lactamase"/>
    <property type="match status" value="1"/>
</dbReference>
<dbReference type="InterPro" id="IPR050789">
    <property type="entry name" value="Diverse_Enzym_Activities"/>
</dbReference>
<dbReference type="SUPFAM" id="SSF56601">
    <property type="entry name" value="beta-lactamase/transpeptidase-like"/>
    <property type="match status" value="1"/>
</dbReference>
<protein>
    <submittedName>
        <fullName evidence="2">Class C beta-lactamase-related serine hydrolase</fullName>
    </submittedName>
</protein>
<dbReference type="RefSeq" id="WP_116044301.1">
    <property type="nucleotide sequence ID" value="NZ_QUBQ01000001.1"/>
</dbReference>